<keyword evidence="9 10" id="KW-0368">Histidine biosynthesis</keyword>
<dbReference type="GO" id="GO:0005737">
    <property type="term" value="C:cytoplasm"/>
    <property type="evidence" value="ECO:0007669"/>
    <property type="project" value="UniProtKB-SubCell"/>
</dbReference>
<keyword evidence="5 10" id="KW-0028">Amino-acid biosynthesis</keyword>
<dbReference type="AlphaFoldDB" id="A0A7W2F6J9"/>
<dbReference type="InterPro" id="IPR008179">
    <property type="entry name" value="HisE"/>
</dbReference>
<name>A0A7W2F6J9_9BURK</name>
<dbReference type="UniPathway" id="UPA00031">
    <property type="reaction ID" value="UER00007"/>
</dbReference>
<evidence type="ECO:0000313" key="12">
    <source>
        <dbReference type="Proteomes" id="UP000573499"/>
    </source>
</evidence>
<evidence type="ECO:0000256" key="7">
    <source>
        <dbReference type="ARBA" id="ARBA00022801"/>
    </source>
</evidence>
<evidence type="ECO:0000256" key="5">
    <source>
        <dbReference type="ARBA" id="ARBA00022605"/>
    </source>
</evidence>
<evidence type="ECO:0000256" key="3">
    <source>
        <dbReference type="ARBA" id="ARBA00005204"/>
    </source>
</evidence>
<dbReference type="GO" id="GO:0000105">
    <property type="term" value="P:L-histidine biosynthetic process"/>
    <property type="evidence" value="ECO:0007669"/>
    <property type="project" value="UniProtKB-UniRule"/>
</dbReference>
<comment type="subcellular location">
    <subcellularLocation>
        <location evidence="2 10">Cytoplasm</location>
    </subcellularLocation>
</comment>
<evidence type="ECO:0000313" key="11">
    <source>
        <dbReference type="EMBL" id="MBA5686033.1"/>
    </source>
</evidence>
<organism evidence="11 12">
    <name type="scientific">Rugamonas apoptosis</name>
    <dbReference type="NCBI Taxonomy" id="2758570"/>
    <lineage>
        <taxon>Bacteria</taxon>
        <taxon>Pseudomonadati</taxon>
        <taxon>Pseudomonadota</taxon>
        <taxon>Betaproteobacteria</taxon>
        <taxon>Burkholderiales</taxon>
        <taxon>Oxalobacteraceae</taxon>
        <taxon>Telluria group</taxon>
        <taxon>Rugamonas</taxon>
    </lineage>
</organism>
<keyword evidence="4 10" id="KW-0963">Cytoplasm</keyword>
<sequence length="118" mass="12701">MSAILDRLADIIESRKLANGGDPATSYVSRLFAKGDDAILKKIGEEATETVMAAKDARAAGDADKVLYECADLWFHTLVLLAQFDLRPQQVLDELARREGVSGIVEKAARKDAPGDAA</sequence>
<evidence type="ECO:0000256" key="6">
    <source>
        <dbReference type="ARBA" id="ARBA00022741"/>
    </source>
</evidence>
<dbReference type="GO" id="GO:0005524">
    <property type="term" value="F:ATP binding"/>
    <property type="evidence" value="ECO:0007669"/>
    <property type="project" value="UniProtKB-KW"/>
</dbReference>
<comment type="similarity">
    <text evidence="10">Belongs to the PRA-PH family.</text>
</comment>
<comment type="caution">
    <text evidence="11">The sequence shown here is derived from an EMBL/GenBank/DDBJ whole genome shotgun (WGS) entry which is preliminary data.</text>
</comment>
<protein>
    <recommendedName>
        <fullName evidence="10">Phosphoribosyl-ATP pyrophosphatase</fullName>
        <shortName evidence="10">PRA-PH</shortName>
        <ecNumber evidence="10">3.6.1.31</ecNumber>
    </recommendedName>
</protein>
<evidence type="ECO:0000256" key="2">
    <source>
        <dbReference type="ARBA" id="ARBA00004496"/>
    </source>
</evidence>
<dbReference type="PANTHER" id="PTHR42945:SF9">
    <property type="entry name" value="HISTIDINE BIOSYNTHESIS BIFUNCTIONAL PROTEIN HISIE"/>
    <property type="match status" value="1"/>
</dbReference>
<keyword evidence="7 10" id="KW-0378">Hydrolase</keyword>
<dbReference type="PANTHER" id="PTHR42945">
    <property type="entry name" value="HISTIDINE BIOSYNTHESIS BIFUNCTIONAL PROTEIN"/>
    <property type="match status" value="1"/>
</dbReference>
<dbReference type="RefSeq" id="WP_182151766.1">
    <property type="nucleotide sequence ID" value="NZ_JACEZU010000001.1"/>
</dbReference>
<gene>
    <name evidence="10" type="primary">hisE</name>
    <name evidence="11" type="ORF">H3H39_03070</name>
</gene>
<dbReference type="Pfam" id="PF01503">
    <property type="entry name" value="PRA-PH"/>
    <property type="match status" value="1"/>
</dbReference>
<comment type="pathway">
    <text evidence="3 10">Amino-acid biosynthesis; L-histidine biosynthesis; L-histidine from 5-phospho-alpha-D-ribose 1-diphosphate: step 2/9.</text>
</comment>
<keyword evidence="8 10" id="KW-0067">ATP-binding</keyword>
<dbReference type="Proteomes" id="UP000573499">
    <property type="component" value="Unassembled WGS sequence"/>
</dbReference>
<accession>A0A7W2F6J9</accession>
<dbReference type="NCBIfam" id="NF001611">
    <property type="entry name" value="PRK00400.1-3"/>
    <property type="match status" value="1"/>
</dbReference>
<dbReference type="HAMAP" id="MF_01020">
    <property type="entry name" value="HisE"/>
    <property type="match status" value="1"/>
</dbReference>
<reference evidence="11 12" key="1">
    <citation type="submission" date="2020-07" db="EMBL/GenBank/DDBJ databases">
        <title>Novel species isolated from subtropical streams in China.</title>
        <authorList>
            <person name="Lu H."/>
        </authorList>
    </citation>
    <scope>NUCLEOTIDE SEQUENCE [LARGE SCALE GENOMIC DNA]</scope>
    <source>
        <strain evidence="11 12">LX47W</strain>
    </source>
</reference>
<dbReference type="InterPro" id="IPR021130">
    <property type="entry name" value="PRib-ATP_PPHydrolase-like"/>
</dbReference>
<evidence type="ECO:0000256" key="4">
    <source>
        <dbReference type="ARBA" id="ARBA00022490"/>
    </source>
</evidence>
<dbReference type="SUPFAM" id="SSF101386">
    <property type="entry name" value="all-alpha NTP pyrophosphatases"/>
    <property type="match status" value="1"/>
</dbReference>
<dbReference type="Gene3D" id="1.10.287.1080">
    <property type="entry name" value="MazG-like"/>
    <property type="match status" value="1"/>
</dbReference>
<keyword evidence="6 10" id="KW-0547">Nucleotide-binding</keyword>
<comment type="catalytic activity">
    <reaction evidence="1 10">
        <text>1-(5-phospho-beta-D-ribosyl)-ATP + H2O = 1-(5-phospho-beta-D-ribosyl)-5'-AMP + diphosphate + H(+)</text>
        <dbReference type="Rhea" id="RHEA:22828"/>
        <dbReference type="ChEBI" id="CHEBI:15377"/>
        <dbReference type="ChEBI" id="CHEBI:15378"/>
        <dbReference type="ChEBI" id="CHEBI:33019"/>
        <dbReference type="ChEBI" id="CHEBI:59457"/>
        <dbReference type="ChEBI" id="CHEBI:73183"/>
        <dbReference type="EC" id="3.6.1.31"/>
    </reaction>
</comment>
<dbReference type="EC" id="3.6.1.31" evidence="10"/>
<evidence type="ECO:0000256" key="8">
    <source>
        <dbReference type="ARBA" id="ARBA00022840"/>
    </source>
</evidence>
<evidence type="ECO:0000256" key="1">
    <source>
        <dbReference type="ARBA" id="ARBA00001460"/>
    </source>
</evidence>
<keyword evidence="12" id="KW-1185">Reference proteome</keyword>
<dbReference type="CDD" id="cd11534">
    <property type="entry name" value="NTP-PPase_HisIE_like"/>
    <property type="match status" value="1"/>
</dbReference>
<dbReference type="GO" id="GO:0004636">
    <property type="term" value="F:phosphoribosyl-ATP diphosphatase activity"/>
    <property type="evidence" value="ECO:0007669"/>
    <property type="project" value="UniProtKB-UniRule"/>
</dbReference>
<evidence type="ECO:0000256" key="10">
    <source>
        <dbReference type="HAMAP-Rule" id="MF_01020"/>
    </source>
</evidence>
<evidence type="ECO:0000256" key="9">
    <source>
        <dbReference type="ARBA" id="ARBA00023102"/>
    </source>
</evidence>
<proteinExistence type="inferred from homology"/>
<dbReference type="EMBL" id="JACEZU010000001">
    <property type="protein sequence ID" value="MBA5686033.1"/>
    <property type="molecule type" value="Genomic_DNA"/>
</dbReference>
<dbReference type="NCBIfam" id="TIGR03188">
    <property type="entry name" value="histidine_hisI"/>
    <property type="match status" value="1"/>
</dbReference>